<dbReference type="Gene3D" id="3.40.50.300">
    <property type="entry name" value="P-loop containing nucleotide triphosphate hydrolases"/>
    <property type="match status" value="1"/>
</dbReference>
<keyword evidence="3 5" id="KW-0238">DNA-binding</keyword>
<name>A0A4R7T7Q1_9ACTN</name>
<evidence type="ECO:0000259" key="6">
    <source>
        <dbReference type="PROSITE" id="PS51755"/>
    </source>
</evidence>
<comment type="similarity">
    <text evidence="1">Belongs to the AfsR/DnrI/RedD regulatory family.</text>
</comment>
<evidence type="ECO:0000313" key="8">
    <source>
        <dbReference type="Proteomes" id="UP000295151"/>
    </source>
</evidence>
<dbReference type="PANTHER" id="PTHR35807">
    <property type="entry name" value="TRANSCRIPTIONAL REGULATOR REDD-RELATED"/>
    <property type="match status" value="1"/>
</dbReference>
<dbReference type="InterPro" id="IPR051677">
    <property type="entry name" value="AfsR-DnrI-RedD_regulator"/>
</dbReference>
<dbReference type="Pfam" id="PF03704">
    <property type="entry name" value="BTAD"/>
    <property type="match status" value="1"/>
</dbReference>
<gene>
    <name evidence="7" type="ORF">EV138_0665</name>
</gene>
<dbReference type="EMBL" id="SOCE01000001">
    <property type="protein sequence ID" value="TDU87147.1"/>
    <property type="molecule type" value="Genomic_DNA"/>
</dbReference>
<sequence length="426" mass="46425">MTADVEYRLLGPVQLRAGGRPVELKRRQERLLLAILLLEPGKVVPAERLVGLLWPEEGPGHPKRALQVYASRLRAVLAKVDPETRLEGGAEGYAVLGPAGRTDWELFEALVREAKATQDLERRRKVLLDALALWRGPALAEVTEEHVRRRLAAGLDEARWEAQELRVAAELELGRHQDLLPELADLSTALPFRETIASAYMLALYRSGRQADALAVYTDLVRRLADELGTTPGESVQELQLAILRQDSALDLQSKNQPLHQLPADNGSLRGHGALLGELMAELSRSGRPDGVPAVVCLYGAGRSAVAIRLAHQVAREYPDGQLFARLQDSSGEPVPAQAVLGSLLRSLGVDDADRPPSVEERASVLRSRLAGRSVLLVLDEAADAGQLRPLLPADGRCAVIVTAKQPLLGLEDAVQREVRSDLRRA</sequence>
<proteinExistence type="inferred from homology"/>
<evidence type="ECO:0000256" key="3">
    <source>
        <dbReference type="ARBA" id="ARBA00023125"/>
    </source>
</evidence>
<dbReference type="SUPFAM" id="SSF46894">
    <property type="entry name" value="C-terminal effector domain of the bipartite response regulators"/>
    <property type="match status" value="1"/>
</dbReference>
<dbReference type="PANTHER" id="PTHR35807:SF1">
    <property type="entry name" value="TRANSCRIPTIONAL REGULATOR REDD"/>
    <property type="match status" value="1"/>
</dbReference>
<evidence type="ECO:0000256" key="2">
    <source>
        <dbReference type="ARBA" id="ARBA00023015"/>
    </source>
</evidence>
<feature type="DNA-binding region" description="OmpR/PhoB-type" evidence="5">
    <location>
        <begin position="1"/>
        <end position="97"/>
    </location>
</feature>
<dbReference type="Gene3D" id="1.25.40.10">
    <property type="entry name" value="Tetratricopeptide repeat domain"/>
    <property type="match status" value="1"/>
</dbReference>
<comment type="caution">
    <text evidence="7">The sequence shown here is derived from an EMBL/GenBank/DDBJ whole genome shotgun (WGS) entry which is preliminary data.</text>
</comment>
<dbReference type="InterPro" id="IPR011990">
    <property type="entry name" value="TPR-like_helical_dom_sf"/>
</dbReference>
<dbReference type="InterPro" id="IPR027417">
    <property type="entry name" value="P-loop_NTPase"/>
</dbReference>
<dbReference type="OrthoDB" id="3795727at2"/>
<dbReference type="GO" id="GO:0000160">
    <property type="term" value="P:phosphorelay signal transduction system"/>
    <property type="evidence" value="ECO:0007669"/>
    <property type="project" value="InterPro"/>
</dbReference>
<dbReference type="SUPFAM" id="SSF48452">
    <property type="entry name" value="TPR-like"/>
    <property type="match status" value="1"/>
</dbReference>
<keyword evidence="8" id="KW-1185">Reference proteome</keyword>
<evidence type="ECO:0000256" key="5">
    <source>
        <dbReference type="PROSITE-ProRule" id="PRU01091"/>
    </source>
</evidence>
<dbReference type="GO" id="GO:0003677">
    <property type="term" value="F:DNA binding"/>
    <property type="evidence" value="ECO:0007669"/>
    <property type="project" value="UniProtKB-UniRule"/>
</dbReference>
<reference evidence="7 8" key="1">
    <citation type="submission" date="2019-03" db="EMBL/GenBank/DDBJ databases">
        <title>Genomic Encyclopedia of Type Strains, Phase III (KMG-III): the genomes of soil and plant-associated and newly described type strains.</title>
        <authorList>
            <person name="Whitman W."/>
        </authorList>
    </citation>
    <scope>NUCLEOTIDE SEQUENCE [LARGE SCALE GENOMIC DNA]</scope>
    <source>
        <strain evidence="7 8">VKM Ac-2575</strain>
    </source>
</reference>
<accession>A0A4R7T7Q1</accession>
<protein>
    <submittedName>
        <fullName evidence="7">DNA-binding SARP family transcriptional activator</fullName>
    </submittedName>
</protein>
<dbReference type="InterPro" id="IPR005158">
    <property type="entry name" value="BTAD"/>
</dbReference>
<keyword evidence="4" id="KW-0804">Transcription</keyword>
<dbReference type="InterPro" id="IPR036388">
    <property type="entry name" value="WH-like_DNA-bd_sf"/>
</dbReference>
<keyword evidence="2" id="KW-0805">Transcription regulation</keyword>
<dbReference type="InterPro" id="IPR001867">
    <property type="entry name" value="OmpR/PhoB-type_DNA-bd"/>
</dbReference>
<dbReference type="PROSITE" id="PS51755">
    <property type="entry name" value="OMPR_PHOB"/>
    <property type="match status" value="1"/>
</dbReference>
<dbReference type="Gene3D" id="1.10.10.10">
    <property type="entry name" value="Winged helix-like DNA-binding domain superfamily/Winged helix DNA-binding domain"/>
    <property type="match status" value="1"/>
</dbReference>
<evidence type="ECO:0000313" key="7">
    <source>
        <dbReference type="EMBL" id="TDU87147.1"/>
    </source>
</evidence>
<dbReference type="SUPFAM" id="SSF52540">
    <property type="entry name" value="P-loop containing nucleoside triphosphate hydrolases"/>
    <property type="match status" value="1"/>
</dbReference>
<dbReference type="GO" id="GO:0006355">
    <property type="term" value="P:regulation of DNA-templated transcription"/>
    <property type="evidence" value="ECO:0007669"/>
    <property type="project" value="InterPro"/>
</dbReference>
<organism evidence="7 8">
    <name type="scientific">Kribbella voronezhensis</name>
    <dbReference type="NCBI Taxonomy" id="2512212"/>
    <lineage>
        <taxon>Bacteria</taxon>
        <taxon>Bacillati</taxon>
        <taxon>Actinomycetota</taxon>
        <taxon>Actinomycetes</taxon>
        <taxon>Propionibacteriales</taxon>
        <taxon>Kribbellaceae</taxon>
        <taxon>Kribbella</taxon>
    </lineage>
</organism>
<dbReference type="InterPro" id="IPR016032">
    <property type="entry name" value="Sig_transdc_resp-reg_C-effctor"/>
</dbReference>
<feature type="domain" description="OmpR/PhoB-type" evidence="6">
    <location>
        <begin position="1"/>
        <end position="97"/>
    </location>
</feature>
<dbReference type="SMART" id="SM00862">
    <property type="entry name" value="Trans_reg_C"/>
    <property type="match status" value="1"/>
</dbReference>
<evidence type="ECO:0000256" key="4">
    <source>
        <dbReference type="ARBA" id="ARBA00023163"/>
    </source>
</evidence>
<evidence type="ECO:0000256" key="1">
    <source>
        <dbReference type="ARBA" id="ARBA00005820"/>
    </source>
</evidence>
<dbReference type="Pfam" id="PF00486">
    <property type="entry name" value="Trans_reg_C"/>
    <property type="match status" value="1"/>
</dbReference>
<dbReference type="AlphaFoldDB" id="A0A4R7T7Q1"/>
<dbReference type="CDD" id="cd15831">
    <property type="entry name" value="BTAD"/>
    <property type="match status" value="1"/>
</dbReference>
<dbReference type="SMART" id="SM01043">
    <property type="entry name" value="BTAD"/>
    <property type="match status" value="1"/>
</dbReference>
<dbReference type="Proteomes" id="UP000295151">
    <property type="component" value="Unassembled WGS sequence"/>
</dbReference>
<dbReference type="RefSeq" id="WP_133976962.1">
    <property type="nucleotide sequence ID" value="NZ_SOCE01000001.1"/>
</dbReference>